<accession>A0A418AZ66</accession>
<dbReference type="EMBL" id="QUSY01000260">
    <property type="protein sequence ID" value="RHY30942.1"/>
    <property type="molecule type" value="Genomic_DNA"/>
</dbReference>
<reference evidence="1 2" key="1">
    <citation type="submission" date="2018-08" db="EMBL/GenBank/DDBJ databases">
        <title>Aphanomyces genome sequencing and annotation.</title>
        <authorList>
            <person name="Minardi D."/>
            <person name="Oidtmann B."/>
            <person name="Van Der Giezen M."/>
            <person name="Studholme D.J."/>
        </authorList>
    </citation>
    <scope>NUCLEOTIDE SEQUENCE [LARGE SCALE GENOMIC DNA]</scope>
    <source>
        <strain evidence="1 2">NJM0002</strain>
    </source>
</reference>
<dbReference type="GO" id="GO:0005759">
    <property type="term" value="C:mitochondrial matrix"/>
    <property type="evidence" value="ECO:0007669"/>
    <property type="project" value="InterPro"/>
</dbReference>
<dbReference type="Proteomes" id="UP000285060">
    <property type="component" value="Unassembled WGS sequence"/>
</dbReference>
<protein>
    <recommendedName>
        <fullName evidence="3">Complement component 1 Q subcomponent-binding protein, mitochondrial</fullName>
    </recommendedName>
</protein>
<evidence type="ECO:0000313" key="2">
    <source>
        <dbReference type="Proteomes" id="UP000285060"/>
    </source>
</evidence>
<dbReference type="PANTHER" id="PTHR10826:SF1">
    <property type="entry name" value="COMPLEMENT COMPONENT 1 Q SUBCOMPONENT-BINDING PROTEIN, MITOCHONDRIAL"/>
    <property type="match status" value="1"/>
</dbReference>
<dbReference type="AlphaFoldDB" id="A0A418AZ66"/>
<dbReference type="InterPro" id="IPR036561">
    <property type="entry name" value="MAM33_sf"/>
</dbReference>
<dbReference type="PANTHER" id="PTHR10826">
    <property type="entry name" value="COMPLEMENT COMPONENT 1"/>
    <property type="match status" value="1"/>
</dbReference>
<dbReference type="SUPFAM" id="SSF54529">
    <property type="entry name" value="Mitochondrial glycoprotein MAM33-like"/>
    <property type="match status" value="1"/>
</dbReference>
<proteinExistence type="predicted"/>
<comment type="caution">
    <text evidence="1">The sequence shown here is derived from an EMBL/GenBank/DDBJ whole genome shotgun (WGS) entry which is preliminary data.</text>
</comment>
<name>A0A418AZ66_9STRA</name>
<dbReference type="VEuPathDB" id="FungiDB:H310_00318"/>
<gene>
    <name evidence="1" type="ORF">DYB32_003905</name>
</gene>
<dbReference type="Gene3D" id="3.10.280.10">
    <property type="entry name" value="Mitochondrial glycoprotein"/>
    <property type="match status" value="1"/>
</dbReference>
<evidence type="ECO:0008006" key="3">
    <source>
        <dbReference type="Google" id="ProtNLM"/>
    </source>
</evidence>
<keyword evidence="2" id="KW-1185">Reference proteome</keyword>
<organism evidence="1 2">
    <name type="scientific">Aphanomyces invadans</name>
    <dbReference type="NCBI Taxonomy" id="157072"/>
    <lineage>
        <taxon>Eukaryota</taxon>
        <taxon>Sar</taxon>
        <taxon>Stramenopiles</taxon>
        <taxon>Oomycota</taxon>
        <taxon>Saprolegniomycetes</taxon>
        <taxon>Saprolegniales</taxon>
        <taxon>Verrucalvaceae</taxon>
        <taxon>Aphanomyces</taxon>
    </lineage>
</organism>
<dbReference type="Pfam" id="PF02330">
    <property type="entry name" value="MAM33"/>
    <property type="match status" value="1"/>
</dbReference>
<sequence>MQKSLTIVASPHHHHIFSLLESVVMLARLSLLSLKSSPVVHQARRFSSALPSLLGRELAEEKANCFVGEELESLREKVLANFKIQDTPGNLDIVLLRKHKNEQIDIKFNCQDVANVAEDGGEYDEGDDEDSEEGEYDDDVLPCIRFTARIVKDNSALIFDCVASSVLTVEGVMHTETADDLKDSDYEGPRFADLEEDVQEAFANYLDERHINDDLANFITQFADLKEQKEYVTFLENTQKFIEA</sequence>
<evidence type="ECO:0000313" key="1">
    <source>
        <dbReference type="EMBL" id="RHY30942.1"/>
    </source>
</evidence>
<dbReference type="InterPro" id="IPR003428">
    <property type="entry name" value="MAM33"/>
</dbReference>